<accession>A0A016VUC2</accession>
<proteinExistence type="predicted"/>
<evidence type="ECO:0000313" key="2">
    <source>
        <dbReference type="Proteomes" id="UP000024635"/>
    </source>
</evidence>
<organism evidence="1 2">
    <name type="scientific">Ancylostoma ceylanicum</name>
    <dbReference type="NCBI Taxonomy" id="53326"/>
    <lineage>
        <taxon>Eukaryota</taxon>
        <taxon>Metazoa</taxon>
        <taxon>Ecdysozoa</taxon>
        <taxon>Nematoda</taxon>
        <taxon>Chromadorea</taxon>
        <taxon>Rhabditida</taxon>
        <taxon>Rhabditina</taxon>
        <taxon>Rhabditomorpha</taxon>
        <taxon>Strongyloidea</taxon>
        <taxon>Ancylostomatidae</taxon>
        <taxon>Ancylostomatinae</taxon>
        <taxon>Ancylostoma</taxon>
    </lineage>
</organism>
<dbReference type="AlphaFoldDB" id="A0A016VUC2"/>
<gene>
    <name evidence="1" type="primary">Acey_s0005.g2753</name>
    <name evidence="1" type="ORF">Y032_0005g2753</name>
</gene>
<keyword evidence="2" id="KW-1185">Reference proteome</keyword>
<dbReference type="Proteomes" id="UP000024635">
    <property type="component" value="Unassembled WGS sequence"/>
</dbReference>
<dbReference type="EMBL" id="JARK01001341">
    <property type="protein sequence ID" value="EYC30617.1"/>
    <property type="molecule type" value="Genomic_DNA"/>
</dbReference>
<reference evidence="2" key="1">
    <citation type="journal article" date="2015" name="Nat. Genet.">
        <title>The genome and transcriptome of the zoonotic hookworm Ancylostoma ceylanicum identify infection-specific gene families.</title>
        <authorList>
            <person name="Schwarz E.M."/>
            <person name="Hu Y."/>
            <person name="Antoshechkin I."/>
            <person name="Miller M.M."/>
            <person name="Sternberg P.W."/>
            <person name="Aroian R.V."/>
        </authorList>
    </citation>
    <scope>NUCLEOTIDE SEQUENCE</scope>
    <source>
        <strain evidence="2">HY135</strain>
    </source>
</reference>
<name>A0A016VUC2_9BILA</name>
<protein>
    <submittedName>
        <fullName evidence="1">Uncharacterized protein</fullName>
    </submittedName>
</protein>
<sequence length="78" mass="8809">MDMTEMRNIGSFPSVNAPLFEWNLYLQKWANKWRVTHYRDEYMSGGFDNGNGFNVCVRDPASEVAAAARVSSGSPRCT</sequence>
<evidence type="ECO:0000313" key="1">
    <source>
        <dbReference type="EMBL" id="EYC30617.1"/>
    </source>
</evidence>
<comment type="caution">
    <text evidence="1">The sequence shown here is derived from an EMBL/GenBank/DDBJ whole genome shotgun (WGS) entry which is preliminary data.</text>
</comment>